<evidence type="ECO:0000313" key="9">
    <source>
        <dbReference type="Proteomes" id="UP000265515"/>
    </source>
</evidence>
<dbReference type="PANTHER" id="PTHR47652:SF3">
    <property type="entry name" value="MITOCHONDRIAL IMPORT INNER MEMBRANE TRANSLOCASE SUBUNIT TIM44"/>
    <property type="match status" value="1"/>
</dbReference>
<feature type="compositionally biased region" description="Basic and acidic residues" evidence="5">
    <location>
        <begin position="1312"/>
        <end position="1351"/>
    </location>
</feature>
<comment type="subcellular location">
    <subcellularLocation>
        <location evidence="1">Membrane</location>
    </subcellularLocation>
</comment>
<protein>
    <recommendedName>
        <fullName evidence="7">TMEM205-like domain-containing protein</fullName>
    </recommendedName>
</protein>
<feature type="region of interest" description="Disordered" evidence="5">
    <location>
        <begin position="450"/>
        <end position="577"/>
    </location>
</feature>
<sequence>MMARQQSSVMVITVIVVIAIILITAVTRVAPIPTGAVEGYGGDVLAESAPASPASDSDRPGFEPFTGSSADSVHGASEAVDGQSQSQSLLNDHVNTMALVVIQGWPRASSDANGGEVKPSGQSEEVKVKPAGQSWGGHQGSEAEEDDWSRMTKVSIDGWPKSGVGAMSEQEIERSASGQTEEVKPSSGQTKFKAAGAIWGAGNQGPETENEWSRVARVVIDGWPKSGGIGANAEEVKPPAGQTEGLKPSAGQTEGSESSSGQTEEVKPYGQTEKKVDVDPAPAGQKDEVKPFPGQTKGFKPFPGQTEEVKPYGQIGKKVNGDPAGQTEKAKVKDREKWSTVLEDWGRKLSMFDGWLRIVGAYGKVIKRGHTEGQIMGDNQGRSAGSGLDTNEDGHGGMEMGPLDGEHVDVSSHNLKISFDQNSAVDPFDQNSAVDHLHAARFIDEDHAAAPGSESLHHGDINGFEQSLSQRPDTWKSITEEEDVKQQRTSLDGGELTTGRRTVSQRHDQASRMKNDRGSNPDKDGGQSGSRVDAAPKSKNIARKLDQGSNPDDDNNVAQSRRDDHAPELERRRKMDRKNVVMEHFDHGSNSDRDRENVMHVDFALRIRSWRTDRGSNPHHDDGGHGVIAGEGLMSIRQLQEGSRSDDITTHGKETMEARSAVLTHGGQEVVASSSREEVFLWKKLEERLQGESETAEEEKQKRRGESVDWESGKATQQRSFNPQEEIWGHGEEGEREGEREGDVRTDMKLEKAAKETIWQMKERLDRGVERGVEMAGGGRQKVGEAVSGAKEKVGEVVCRAREKMGVVVCGAEEKVGEVISGTKEKVGEVVSGAKETVYGMKEKAGEVVYGAKEKVGEVVVGAKEKVGEAVVGAKEALLEGASLVQRRVQESEERVFHPQSGAERAERIKARERFKGLDGSERDGERESVYRTKDFSLGGVSSPFSREPKEGSLTGLMTEEAGGGGGEKVTMTLAAREQEGRFASWWRLTKDWGGRTASKIYRVAEWVGGAIYEALTMLLAMMVVMFDTIVIAVVYLKGVVEGVICKCTPVASYLMDFAKGLWRKCTLVANIIKMQFSPIAKRLSSIVAKMLSPVVDALRPILAQFAYYPARTIYQLLKPVKENQVVIGIVKTVHLLAFVCGFGTSFWVSYVGGRILMENLPLHEFRCIQSVIYPTYLQLLAFASAGCAAGMSFFQPPWNASSRWDIFEFTVLSLSWALTLVNEYYLEPEASKLMFARMKRERGGRVMNGSGSAVRTSVTTLAQERSLRRRAVRNPSIRRIHSVDVPSTDIDHTETESLRIMSTVRGIAECSREGQVHREGEVGRDGDAQREGEVRSEERDGRPVGEREVPSGEEAADLGQPDDDAADRLDDLNRRFKHYHKWSTILQRLSFFCLLQHGVYLALRLDL</sequence>
<dbReference type="Pfam" id="PF13664">
    <property type="entry name" value="DUF4149"/>
    <property type="match status" value="1"/>
</dbReference>
<feature type="compositionally biased region" description="Basic and acidic residues" evidence="5">
    <location>
        <begin position="505"/>
        <end position="525"/>
    </location>
</feature>
<evidence type="ECO:0000256" key="2">
    <source>
        <dbReference type="ARBA" id="ARBA00022692"/>
    </source>
</evidence>
<evidence type="ECO:0000256" key="4">
    <source>
        <dbReference type="ARBA" id="ARBA00023136"/>
    </source>
</evidence>
<comment type="caution">
    <text evidence="8">The sequence shown here is derived from an EMBL/GenBank/DDBJ whole genome shotgun (WGS) entry which is preliminary data.</text>
</comment>
<feature type="transmembrane region" description="Helical" evidence="6">
    <location>
        <begin position="1172"/>
        <end position="1195"/>
    </location>
</feature>
<keyword evidence="9" id="KW-1185">Reference proteome</keyword>
<dbReference type="EMBL" id="BFEA01000104">
    <property type="protein sequence ID" value="GBG68695.1"/>
    <property type="molecule type" value="Genomic_DNA"/>
</dbReference>
<keyword evidence="4 6" id="KW-0472">Membrane</keyword>
<name>A0A388KF56_CHABU</name>
<dbReference type="InterPro" id="IPR025423">
    <property type="entry name" value="TMEM205-like"/>
</dbReference>
<reference evidence="8 9" key="1">
    <citation type="journal article" date="2018" name="Cell">
        <title>The Chara Genome: Secondary Complexity and Implications for Plant Terrestrialization.</title>
        <authorList>
            <person name="Nishiyama T."/>
            <person name="Sakayama H."/>
            <person name="Vries J.D."/>
            <person name="Buschmann H."/>
            <person name="Saint-Marcoux D."/>
            <person name="Ullrich K.K."/>
            <person name="Haas F.B."/>
            <person name="Vanderstraeten L."/>
            <person name="Becker D."/>
            <person name="Lang D."/>
            <person name="Vosolsobe S."/>
            <person name="Rombauts S."/>
            <person name="Wilhelmsson P.K.I."/>
            <person name="Janitza P."/>
            <person name="Kern R."/>
            <person name="Heyl A."/>
            <person name="Rumpler F."/>
            <person name="Villalobos L.I.A.C."/>
            <person name="Clay J.M."/>
            <person name="Skokan R."/>
            <person name="Toyoda A."/>
            <person name="Suzuki Y."/>
            <person name="Kagoshima H."/>
            <person name="Schijlen E."/>
            <person name="Tajeshwar N."/>
            <person name="Catarino B."/>
            <person name="Hetherington A.J."/>
            <person name="Saltykova A."/>
            <person name="Bonnot C."/>
            <person name="Breuninger H."/>
            <person name="Symeonidi A."/>
            <person name="Radhakrishnan G.V."/>
            <person name="Van Nieuwerburgh F."/>
            <person name="Deforce D."/>
            <person name="Chang C."/>
            <person name="Karol K.G."/>
            <person name="Hedrich R."/>
            <person name="Ulvskov P."/>
            <person name="Glockner G."/>
            <person name="Delwiche C.F."/>
            <person name="Petrasek J."/>
            <person name="Van de Peer Y."/>
            <person name="Friml J."/>
            <person name="Beilby M."/>
            <person name="Dolan L."/>
            <person name="Kohara Y."/>
            <person name="Sugano S."/>
            <person name="Fujiyama A."/>
            <person name="Delaux P.-M."/>
            <person name="Quint M."/>
            <person name="TheiBen G."/>
            <person name="Hagemann M."/>
            <person name="Harholt J."/>
            <person name="Dunand C."/>
            <person name="Zachgo S."/>
            <person name="Langdale J."/>
            <person name="Maumus F."/>
            <person name="Straeten D.V.D."/>
            <person name="Gould S.B."/>
            <person name="Rensing S.A."/>
        </authorList>
    </citation>
    <scope>NUCLEOTIDE SEQUENCE [LARGE SCALE GENOMIC DNA]</scope>
    <source>
        <strain evidence="8 9">S276</strain>
    </source>
</reference>
<evidence type="ECO:0000259" key="7">
    <source>
        <dbReference type="Pfam" id="PF13664"/>
    </source>
</evidence>
<dbReference type="OrthoDB" id="1641132at2759"/>
<feature type="domain" description="TMEM205-like" evidence="7">
    <location>
        <begin position="1137"/>
        <end position="1239"/>
    </location>
</feature>
<feature type="region of interest" description="Disordered" evidence="5">
    <location>
        <begin position="224"/>
        <end position="307"/>
    </location>
</feature>
<evidence type="ECO:0000256" key="3">
    <source>
        <dbReference type="ARBA" id="ARBA00022989"/>
    </source>
</evidence>
<proteinExistence type="predicted"/>
<feature type="compositionally biased region" description="Basic and acidic residues" evidence="5">
    <location>
        <begin position="560"/>
        <end position="577"/>
    </location>
</feature>
<gene>
    <name evidence="8" type="ORF">CBR_g3237</name>
</gene>
<organism evidence="8 9">
    <name type="scientific">Chara braunii</name>
    <name type="common">Braun's stonewort</name>
    <dbReference type="NCBI Taxonomy" id="69332"/>
    <lineage>
        <taxon>Eukaryota</taxon>
        <taxon>Viridiplantae</taxon>
        <taxon>Streptophyta</taxon>
        <taxon>Charophyceae</taxon>
        <taxon>Charales</taxon>
        <taxon>Characeae</taxon>
        <taxon>Chara</taxon>
    </lineage>
</organism>
<feature type="compositionally biased region" description="Low complexity" evidence="5">
    <location>
        <begin position="251"/>
        <end position="263"/>
    </location>
</feature>
<evidence type="ECO:0000256" key="5">
    <source>
        <dbReference type="SAM" id="MobiDB-lite"/>
    </source>
</evidence>
<feature type="transmembrane region" description="Helical" evidence="6">
    <location>
        <begin position="1128"/>
        <end position="1151"/>
    </location>
</feature>
<evidence type="ECO:0000256" key="6">
    <source>
        <dbReference type="SAM" id="Phobius"/>
    </source>
</evidence>
<dbReference type="Proteomes" id="UP000265515">
    <property type="component" value="Unassembled WGS sequence"/>
</dbReference>
<feature type="region of interest" description="Disordered" evidence="5">
    <location>
        <begin position="48"/>
        <end position="86"/>
    </location>
</feature>
<dbReference type="PANTHER" id="PTHR47652">
    <property type="entry name" value="MITOCHONDRIAL IMPORT INNER MEMBRANE TRANSLOCASE SUBUNIT TIM44"/>
    <property type="match status" value="1"/>
</dbReference>
<feature type="transmembrane region" description="Helical" evidence="6">
    <location>
        <begin position="1015"/>
        <end position="1037"/>
    </location>
</feature>
<accession>A0A388KF56</accession>
<feature type="compositionally biased region" description="Acidic residues" evidence="5">
    <location>
        <begin position="1355"/>
        <end position="1365"/>
    </location>
</feature>
<feature type="region of interest" description="Disordered" evidence="5">
    <location>
        <begin position="690"/>
        <end position="747"/>
    </location>
</feature>
<feature type="compositionally biased region" description="Polar residues" evidence="5">
    <location>
        <begin position="714"/>
        <end position="723"/>
    </location>
</feature>
<feature type="region of interest" description="Disordered" evidence="5">
    <location>
        <begin position="108"/>
        <end position="148"/>
    </location>
</feature>
<dbReference type="GO" id="GO:0016020">
    <property type="term" value="C:membrane"/>
    <property type="evidence" value="ECO:0007669"/>
    <property type="project" value="UniProtKB-SubCell"/>
</dbReference>
<feature type="compositionally biased region" description="Basic and acidic residues" evidence="5">
    <location>
        <begin position="264"/>
        <end position="278"/>
    </location>
</feature>
<dbReference type="Gene3D" id="1.20.120.20">
    <property type="entry name" value="Apolipoprotein"/>
    <property type="match status" value="1"/>
</dbReference>
<keyword evidence="3 6" id="KW-1133">Transmembrane helix</keyword>
<feature type="transmembrane region" description="Helical" evidence="6">
    <location>
        <begin position="7"/>
        <end position="26"/>
    </location>
</feature>
<evidence type="ECO:0000256" key="1">
    <source>
        <dbReference type="ARBA" id="ARBA00004370"/>
    </source>
</evidence>
<dbReference type="Gramene" id="GBG68695">
    <property type="protein sequence ID" value="GBG68695"/>
    <property type="gene ID" value="CBR_g3237"/>
</dbReference>
<keyword evidence="2 6" id="KW-0812">Transmembrane</keyword>
<evidence type="ECO:0000313" key="8">
    <source>
        <dbReference type="EMBL" id="GBG68695.1"/>
    </source>
</evidence>
<feature type="compositionally biased region" description="Basic and acidic residues" evidence="5">
    <location>
        <begin position="727"/>
        <end position="747"/>
    </location>
</feature>
<feature type="region of interest" description="Disordered" evidence="5">
    <location>
        <begin position="1312"/>
        <end position="1365"/>
    </location>
</feature>
<feature type="compositionally biased region" description="Basic and acidic residues" evidence="5">
    <location>
        <begin position="698"/>
        <end position="707"/>
    </location>
</feature>